<feature type="region of interest" description="Disordered" evidence="1">
    <location>
        <begin position="173"/>
        <end position="285"/>
    </location>
</feature>
<dbReference type="InterPro" id="IPR019734">
    <property type="entry name" value="TPR_rpt"/>
</dbReference>
<dbReference type="Gene3D" id="1.25.40.10">
    <property type="entry name" value="Tetratricopeptide repeat domain"/>
    <property type="match status" value="4"/>
</dbReference>
<dbReference type="InterPro" id="IPR026000">
    <property type="entry name" value="Apc5_dom"/>
</dbReference>
<feature type="compositionally biased region" description="Low complexity" evidence="1">
    <location>
        <begin position="208"/>
        <end position="221"/>
    </location>
</feature>
<feature type="domain" description="Anaphase-promoting complex subunit 5" evidence="2">
    <location>
        <begin position="696"/>
        <end position="759"/>
    </location>
</feature>
<evidence type="ECO:0000313" key="3">
    <source>
        <dbReference type="EMBL" id="TDL21542.1"/>
    </source>
</evidence>
<name>A0A4Y7Q324_9AGAM</name>
<evidence type="ECO:0000259" key="2">
    <source>
        <dbReference type="Pfam" id="PF12862"/>
    </source>
</evidence>
<dbReference type="STRING" id="50990.A0A4Y7Q324"/>
<dbReference type="Pfam" id="PF12862">
    <property type="entry name" value="ANAPC5"/>
    <property type="match status" value="2"/>
</dbReference>
<proteinExistence type="predicted"/>
<protein>
    <recommendedName>
        <fullName evidence="2">Anaphase-promoting complex subunit 5 domain-containing protein</fullName>
    </recommendedName>
</protein>
<dbReference type="InterPro" id="IPR011990">
    <property type="entry name" value="TPR-like_helical_dom_sf"/>
</dbReference>
<dbReference type="Proteomes" id="UP000294933">
    <property type="component" value="Unassembled WGS sequence"/>
</dbReference>
<accession>A0A4Y7Q324</accession>
<feature type="domain" description="Anaphase-promoting complex subunit 5" evidence="2">
    <location>
        <begin position="805"/>
        <end position="838"/>
    </location>
</feature>
<dbReference type="EMBL" id="ML170180">
    <property type="protein sequence ID" value="TDL21542.1"/>
    <property type="molecule type" value="Genomic_DNA"/>
</dbReference>
<organism evidence="3 4">
    <name type="scientific">Rickenella mellea</name>
    <dbReference type="NCBI Taxonomy" id="50990"/>
    <lineage>
        <taxon>Eukaryota</taxon>
        <taxon>Fungi</taxon>
        <taxon>Dikarya</taxon>
        <taxon>Basidiomycota</taxon>
        <taxon>Agaricomycotina</taxon>
        <taxon>Agaricomycetes</taxon>
        <taxon>Hymenochaetales</taxon>
        <taxon>Rickenellaceae</taxon>
        <taxon>Rickenella</taxon>
    </lineage>
</organism>
<feature type="compositionally biased region" description="Polar residues" evidence="1">
    <location>
        <begin position="259"/>
        <end position="272"/>
    </location>
</feature>
<dbReference type="PANTHER" id="PTHR19959">
    <property type="entry name" value="KINESIN LIGHT CHAIN"/>
    <property type="match status" value="1"/>
</dbReference>
<feature type="compositionally biased region" description="Pro residues" evidence="1">
    <location>
        <begin position="181"/>
        <end position="203"/>
    </location>
</feature>
<gene>
    <name evidence="3" type="ORF">BD410DRAFT_295435</name>
</gene>
<dbReference type="AlphaFoldDB" id="A0A4Y7Q324"/>
<keyword evidence="4" id="KW-1185">Reference proteome</keyword>
<evidence type="ECO:0000256" key="1">
    <source>
        <dbReference type="SAM" id="MobiDB-lite"/>
    </source>
</evidence>
<evidence type="ECO:0000313" key="4">
    <source>
        <dbReference type="Proteomes" id="UP000294933"/>
    </source>
</evidence>
<dbReference type="OrthoDB" id="3057274at2759"/>
<reference evidence="3 4" key="1">
    <citation type="submission" date="2018-06" db="EMBL/GenBank/DDBJ databases">
        <title>A transcriptomic atlas of mushroom development highlights an independent origin of complex multicellularity.</title>
        <authorList>
            <consortium name="DOE Joint Genome Institute"/>
            <person name="Krizsan K."/>
            <person name="Almasi E."/>
            <person name="Merenyi Z."/>
            <person name="Sahu N."/>
            <person name="Viragh M."/>
            <person name="Koszo T."/>
            <person name="Mondo S."/>
            <person name="Kiss B."/>
            <person name="Balint B."/>
            <person name="Kues U."/>
            <person name="Barry K."/>
            <person name="Hegedus J.C."/>
            <person name="Henrissat B."/>
            <person name="Johnson J."/>
            <person name="Lipzen A."/>
            <person name="Ohm R."/>
            <person name="Nagy I."/>
            <person name="Pangilinan J."/>
            <person name="Yan J."/>
            <person name="Xiong Y."/>
            <person name="Grigoriev I.V."/>
            <person name="Hibbett D.S."/>
            <person name="Nagy L.G."/>
        </authorList>
    </citation>
    <scope>NUCLEOTIDE SEQUENCE [LARGE SCALE GENOMIC DNA]</scope>
    <source>
        <strain evidence="3 4">SZMC22713</strain>
    </source>
</reference>
<dbReference type="VEuPathDB" id="FungiDB:BD410DRAFT_295435"/>
<dbReference type="PANTHER" id="PTHR19959:SF119">
    <property type="entry name" value="FUNGAL LIPASE-LIKE DOMAIN-CONTAINING PROTEIN"/>
    <property type="match status" value="1"/>
</dbReference>
<dbReference type="SUPFAM" id="SSF48452">
    <property type="entry name" value="TPR-like"/>
    <property type="match status" value="3"/>
</dbReference>
<dbReference type="SMART" id="SM00028">
    <property type="entry name" value="TPR"/>
    <property type="match status" value="5"/>
</dbReference>
<sequence>MTFVQDECIPDGLYYIQNVARKSWIGLPPRQKYLSATSSPEYKWRITLKSNNKYDFQSCPGGFFAQCEPRPKPGNSLFVQPEHFEWVVKQVSEVSAPDCYLIYPSANPRVMWSLRDSEESTPIDFALIESNQKNWWMFKQADDSDPDPIIMSPGALADLTDQFRNTNIDDLAQTRANLVPPRSPVPPPLPTRRPAKKPLPTPPEPHHASTSPSPSTIPHSLLHPHKAASTGGLPNRTPSPQPGLSPSGGYHSMLHPNKAASTTGIPNRSPGRSPTPSPQPGATRSKYSWLERDLEGKHPVYRHERLASSLHTQALSLSTAGYREEALESIEKAVDIRRHIAKDYSETGRRNLVSSLILHSRCLVDSGRYADALSAAEAGVAMHHEIGNNGPERSDPELAAALCALAEARRRMCKRAEAVDTAHQSVRIFRNLCNIDRETYSSKLAGALRVHCTCLRDVGRFDQALREIEQSVTIFDENPGHHEADLADALSMQAALLFYQYRGQDALNLVRRSITIYRHLPHTFRPGLVTSLVPLSDLQGLVGNVDEALTTAQDAVRIQEELACDNPTAHNENLGRCYMALSIRMIELGRVVESLEAAQNGVHIYRTLVTECDKAHNAGLVLTLINLCGILQNTEPPRTEDAIVAAQEAIDILQTLEVYSADSFDIEGAIALSAMGRCAALNNKHALSLELASITLKHYTDMSASNPKSYSGFLADTLKEHSGYYAELGRNNEALDAIRKTVAIWRSNSGDVKLSLGHALTFLTCRLVTLNLSGEALRIARESVEIFRGLVRSKLYGIGTKLVLSTALMNVYECQHTTQPDKAMEALHEAIGIRREVAAENPAMKVHLISALEKWLLVMSAAGQYQAVLNANAEIQQLKNPLAGNRFSLF</sequence>